<dbReference type="PROSITE" id="PS52002">
    <property type="entry name" value="SM"/>
    <property type="match status" value="1"/>
</dbReference>
<dbReference type="InterPro" id="IPR016487">
    <property type="entry name" value="Lsm6/sSmF"/>
</dbReference>
<dbReference type="Proteomes" id="UP001152607">
    <property type="component" value="Unassembled WGS sequence"/>
</dbReference>
<dbReference type="GO" id="GO:0030490">
    <property type="term" value="P:maturation of SSU-rRNA"/>
    <property type="evidence" value="ECO:0007669"/>
    <property type="project" value="TreeGrafter"/>
</dbReference>
<dbReference type="Pfam" id="PF01423">
    <property type="entry name" value="LSM"/>
    <property type="match status" value="1"/>
</dbReference>
<evidence type="ECO:0000256" key="14">
    <source>
        <dbReference type="ARBA" id="ARBA00025365"/>
    </source>
</evidence>
<evidence type="ECO:0000313" key="17">
    <source>
        <dbReference type="Proteomes" id="UP001152607"/>
    </source>
</evidence>
<dbReference type="CDD" id="cd01726">
    <property type="entry name" value="LSm6"/>
    <property type="match status" value="1"/>
</dbReference>
<evidence type="ECO:0000259" key="15">
    <source>
        <dbReference type="PROSITE" id="PS52002"/>
    </source>
</evidence>
<dbReference type="Gene3D" id="2.30.30.100">
    <property type="match status" value="1"/>
</dbReference>
<dbReference type="GO" id="GO:0000932">
    <property type="term" value="C:P-body"/>
    <property type="evidence" value="ECO:0007669"/>
    <property type="project" value="TreeGrafter"/>
</dbReference>
<evidence type="ECO:0000256" key="8">
    <source>
        <dbReference type="ARBA" id="ARBA00022694"/>
    </source>
</evidence>
<dbReference type="InterPro" id="IPR001163">
    <property type="entry name" value="Sm_dom_euk/arc"/>
</dbReference>
<sequence length="182" mass="19692">METAGVRAVTLFGCWGGESSVHASGPCFPLPFGDFVCAYTIHCQFDPPPIFANNCYKTASSVSPPTHIIDELVAHLLSHFKPENPANMSTNGESPEAEVKGDSRDPSGFLSEIIGHAVTVKLNSGIVYKGDLQSVDGYMNISLEGCREVAEGRVIRSWGDAFVRGNNGTLSLKDDFYLDYKI</sequence>
<evidence type="ECO:0000256" key="3">
    <source>
        <dbReference type="ARBA" id="ARBA00007927"/>
    </source>
</evidence>
<dbReference type="PANTHER" id="PTHR11021:SF1">
    <property type="entry name" value="U6 SNRNA-ASSOCIATED SM-LIKE PROTEIN LSM6"/>
    <property type="match status" value="1"/>
</dbReference>
<evidence type="ECO:0000256" key="12">
    <source>
        <dbReference type="ARBA" id="ARBA00023242"/>
    </source>
</evidence>
<dbReference type="GO" id="GO:0005732">
    <property type="term" value="C:sno(s)RNA-containing ribonucleoprotein complex"/>
    <property type="evidence" value="ECO:0007669"/>
    <property type="project" value="TreeGrafter"/>
</dbReference>
<reference evidence="16" key="1">
    <citation type="submission" date="2023-01" db="EMBL/GenBank/DDBJ databases">
        <authorList>
            <person name="Van Ghelder C."/>
            <person name="Rancurel C."/>
        </authorList>
    </citation>
    <scope>NUCLEOTIDE SEQUENCE</scope>
    <source>
        <strain evidence="16">CNCM I-4278</strain>
    </source>
</reference>
<keyword evidence="8" id="KW-0819">tRNA processing</keyword>
<keyword evidence="11" id="KW-0508">mRNA splicing</keyword>
<proteinExistence type="inferred from homology"/>
<dbReference type="GO" id="GO:0000398">
    <property type="term" value="P:mRNA splicing, via spliceosome"/>
    <property type="evidence" value="ECO:0007669"/>
    <property type="project" value="InterPro"/>
</dbReference>
<dbReference type="SMART" id="SM00651">
    <property type="entry name" value="Sm"/>
    <property type="match status" value="1"/>
</dbReference>
<gene>
    <name evidence="16" type="ORF">PDIGIT_LOCUS14774</name>
</gene>
<keyword evidence="17" id="KW-1185">Reference proteome</keyword>
<evidence type="ECO:0000256" key="10">
    <source>
        <dbReference type="ARBA" id="ARBA00022884"/>
    </source>
</evidence>
<evidence type="ECO:0000256" key="13">
    <source>
        <dbReference type="ARBA" id="ARBA00023274"/>
    </source>
</evidence>
<dbReference type="OrthoDB" id="268799at2759"/>
<dbReference type="InterPro" id="IPR010920">
    <property type="entry name" value="LSM_dom_sf"/>
</dbReference>
<evidence type="ECO:0000256" key="9">
    <source>
        <dbReference type="ARBA" id="ARBA00022728"/>
    </source>
</evidence>
<dbReference type="GO" id="GO:0005688">
    <property type="term" value="C:U6 snRNP"/>
    <property type="evidence" value="ECO:0007669"/>
    <property type="project" value="TreeGrafter"/>
</dbReference>
<dbReference type="InterPro" id="IPR047575">
    <property type="entry name" value="Sm"/>
</dbReference>
<evidence type="ECO:0000256" key="5">
    <source>
        <dbReference type="ARBA" id="ARBA00022490"/>
    </source>
</evidence>
<comment type="caution">
    <text evidence="16">The sequence shown here is derived from an EMBL/GenBank/DDBJ whole genome shotgun (WGS) entry which is preliminary data.</text>
</comment>
<comment type="subcellular location">
    <subcellularLocation>
        <location evidence="2">Cytoplasm</location>
    </subcellularLocation>
    <subcellularLocation>
        <location evidence="1">Nucleus</location>
    </subcellularLocation>
</comment>
<evidence type="ECO:0000256" key="6">
    <source>
        <dbReference type="ARBA" id="ARBA00022552"/>
    </source>
</evidence>
<keyword evidence="5" id="KW-0963">Cytoplasm</keyword>
<evidence type="ECO:0000256" key="7">
    <source>
        <dbReference type="ARBA" id="ARBA00022664"/>
    </source>
</evidence>
<comment type="function">
    <text evidence="14">Component of LSm protein complexes, which are involved in RNA processing and may function in a chaperone-like manner, facilitating the efficient association of RNA processing factors with their substrates. Component of the cytoplasmic LSM1-LSM7 complex, which is thought to be involved in mRNA degradation by activating the decapping step in the 5'-to-3' mRNA decay pathway. Component of the nuclear LSM2-LSM8 complex, which is involved in splicing of nuclear mRNAs. LSM2-LSM8 associates with multiple snRNP complexes containing the U6 snRNA (U4/U6 di-snRNP, spliceosomal U4/U6.U5 tri-snRNP, and free U6 snRNP). It binds directly to the 3'-terminal U-tract of U6 snRNA and plays a role in the biogenesis and stability of the U6 snRNP and U4/U6 snRNP complexes. LSM2-LSM8 probably also is involved degradation of nuclear pre-mRNA by targeting them for decapping, and in processing of pre-tRNAs, pre-rRNAs and U3 snoRNA.</text>
</comment>
<feature type="domain" description="Sm" evidence="15">
    <location>
        <begin position="105"/>
        <end position="177"/>
    </location>
</feature>
<evidence type="ECO:0000256" key="4">
    <source>
        <dbReference type="ARBA" id="ARBA00014768"/>
    </source>
</evidence>
<evidence type="ECO:0000256" key="2">
    <source>
        <dbReference type="ARBA" id="ARBA00004496"/>
    </source>
</evidence>
<keyword evidence="6" id="KW-0698">rRNA processing</keyword>
<name>A0A9W4UT51_9PLEO</name>
<keyword evidence="10" id="KW-0694">RNA-binding</keyword>
<keyword evidence="7" id="KW-0507">mRNA processing</keyword>
<dbReference type="GO" id="GO:0008033">
    <property type="term" value="P:tRNA processing"/>
    <property type="evidence" value="ECO:0007669"/>
    <property type="project" value="UniProtKB-KW"/>
</dbReference>
<keyword evidence="9" id="KW-0747">Spliceosome</keyword>
<evidence type="ECO:0000256" key="1">
    <source>
        <dbReference type="ARBA" id="ARBA00004123"/>
    </source>
</evidence>
<dbReference type="FunFam" id="2.30.30.100:FF:000037">
    <property type="entry name" value="U6 snRNA-associated Sm-like protein LSm6"/>
    <property type="match status" value="1"/>
</dbReference>
<dbReference type="GO" id="GO:0046540">
    <property type="term" value="C:U4/U6 x U5 tri-snRNP complex"/>
    <property type="evidence" value="ECO:0007669"/>
    <property type="project" value="TreeGrafter"/>
</dbReference>
<dbReference type="EMBL" id="CAOQHR010000012">
    <property type="protein sequence ID" value="CAI6341575.1"/>
    <property type="molecule type" value="Genomic_DNA"/>
</dbReference>
<dbReference type="AlphaFoldDB" id="A0A9W4UT51"/>
<dbReference type="SUPFAM" id="SSF50182">
    <property type="entry name" value="Sm-like ribonucleoproteins"/>
    <property type="match status" value="1"/>
</dbReference>
<protein>
    <recommendedName>
        <fullName evidence="4">U6 snRNA-associated Sm-like protein LSm6</fullName>
    </recommendedName>
</protein>
<comment type="similarity">
    <text evidence="3">Belongs to the snRNP Sm proteins family. SmF/LSm6 subfamily.</text>
</comment>
<evidence type="ECO:0000313" key="16">
    <source>
        <dbReference type="EMBL" id="CAI6341575.1"/>
    </source>
</evidence>
<keyword evidence="12" id="KW-0539">Nucleus</keyword>
<organism evidence="16 17">
    <name type="scientific">Periconia digitata</name>
    <dbReference type="NCBI Taxonomy" id="1303443"/>
    <lineage>
        <taxon>Eukaryota</taxon>
        <taxon>Fungi</taxon>
        <taxon>Dikarya</taxon>
        <taxon>Ascomycota</taxon>
        <taxon>Pezizomycotina</taxon>
        <taxon>Dothideomycetes</taxon>
        <taxon>Pleosporomycetidae</taxon>
        <taxon>Pleosporales</taxon>
        <taxon>Massarineae</taxon>
        <taxon>Periconiaceae</taxon>
        <taxon>Periconia</taxon>
    </lineage>
</organism>
<keyword evidence="13" id="KW-0687">Ribonucleoprotein</keyword>
<accession>A0A9W4UT51</accession>
<dbReference type="GO" id="GO:0005730">
    <property type="term" value="C:nucleolus"/>
    <property type="evidence" value="ECO:0007669"/>
    <property type="project" value="TreeGrafter"/>
</dbReference>
<dbReference type="GO" id="GO:0003723">
    <property type="term" value="F:RNA binding"/>
    <property type="evidence" value="ECO:0007669"/>
    <property type="project" value="UniProtKB-KW"/>
</dbReference>
<dbReference type="PANTHER" id="PTHR11021">
    <property type="entry name" value="SMALL NUCLEAR RIBONUCLEOPROTEIN F SNRNP-F"/>
    <property type="match status" value="1"/>
</dbReference>
<dbReference type="GO" id="GO:0005681">
    <property type="term" value="C:spliceosomal complex"/>
    <property type="evidence" value="ECO:0007669"/>
    <property type="project" value="UniProtKB-KW"/>
</dbReference>
<evidence type="ECO:0000256" key="11">
    <source>
        <dbReference type="ARBA" id="ARBA00023187"/>
    </source>
</evidence>